<proteinExistence type="inferred from homology"/>
<evidence type="ECO:0000256" key="3">
    <source>
        <dbReference type="ARBA" id="ARBA00022692"/>
    </source>
</evidence>
<feature type="transmembrane region" description="Helical" evidence="6">
    <location>
        <begin position="20"/>
        <end position="40"/>
    </location>
</feature>
<dbReference type="PANTHER" id="PTHR30569:SF0">
    <property type="entry name" value="CYTOSINE PERMEASE"/>
    <property type="match status" value="1"/>
</dbReference>
<evidence type="ECO:0000313" key="7">
    <source>
        <dbReference type="EMBL" id="RAT31835.1"/>
    </source>
</evidence>
<keyword evidence="5 6" id="KW-0472">Membrane</keyword>
<gene>
    <name evidence="7" type="ORF">AU492_14080</name>
</gene>
<comment type="caution">
    <text evidence="7">The sequence shown here is derived from an EMBL/GenBank/DDBJ whole genome shotgun (WGS) entry which is preliminary data.</text>
</comment>
<protein>
    <recommendedName>
        <fullName evidence="9">Cytosine permease</fullName>
    </recommendedName>
</protein>
<sequence>MSEPNEFPLSETPQNQRKGLFSISMVLFSFTFFTGTMFAGGKLGVAFPLVDMLWIATIGNLLLALYAASLGLIAARSGLNSVLMGRFCFGEAGSKLSDFLLGFAELGWYAWSTASLYMLFTLLTGRRAALSGSEELL</sequence>
<dbReference type="Pfam" id="PF02133">
    <property type="entry name" value="Transp_cyt_pur"/>
    <property type="match status" value="1"/>
</dbReference>
<evidence type="ECO:0000313" key="8">
    <source>
        <dbReference type="Proteomes" id="UP000250186"/>
    </source>
</evidence>
<evidence type="ECO:0000256" key="1">
    <source>
        <dbReference type="ARBA" id="ARBA00004141"/>
    </source>
</evidence>
<comment type="subcellular location">
    <subcellularLocation>
        <location evidence="1">Membrane</location>
        <topology evidence="1">Multi-pass membrane protein</topology>
    </subcellularLocation>
</comment>
<feature type="transmembrane region" description="Helical" evidence="6">
    <location>
        <begin position="52"/>
        <end position="75"/>
    </location>
</feature>
<name>A0ABX9ENC5_9GAMM</name>
<reference evidence="7 8" key="1">
    <citation type="submission" date="2016-02" db="EMBL/GenBank/DDBJ databases">
        <title>Species-wide whole genome sequencing reveals diversity, host range in Lonsdalea quercina.</title>
        <authorList>
            <person name="Li Y."/>
        </authorList>
    </citation>
    <scope>NUCLEOTIDE SEQUENCE [LARGE SCALE GENOMIC DNA]</scope>
    <source>
        <strain evidence="7 8">CFCC 12721</strain>
    </source>
</reference>
<keyword evidence="4 6" id="KW-1133">Transmembrane helix</keyword>
<evidence type="ECO:0000256" key="2">
    <source>
        <dbReference type="ARBA" id="ARBA00008974"/>
    </source>
</evidence>
<evidence type="ECO:0000256" key="5">
    <source>
        <dbReference type="ARBA" id="ARBA00023136"/>
    </source>
</evidence>
<dbReference type="EMBL" id="LUSW01000036">
    <property type="protein sequence ID" value="RAT31835.1"/>
    <property type="molecule type" value="Genomic_DNA"/>
</dbReference>
<evidence type="ECO:0008006" key="9">
    <source>
        <dbReference type="Google" id="ProtNLM"/>
    </source>
</evidence>
<dbReference type="InterPro" id="IPR001248">
    <property type="entry name" value="Pur-cyt_permease"/>
</dbReference>
<organism evidence="7 8">
    <name type="scientific">Lonsdalea populi</name>
    <dbReference type="NCBI Taxonomy" id="1172565"/>
    <lineage>
        <taxon>Bacteria</taxon>
        <taxon>Pseudomonadati</taxon>
        <taxon>Pseudomonadota</taxon>
        <taxon>Gammaproteobacteria</taxon>
        <taxon>Enterobacterales</taxon>
        <taxon>Pectobacteriaceae</taxon>
        <taxon>Lonsdalea</taxon>
    </lineage>
</organism>
<keyword evidence="3 6" id="KW-0812">Transmembrane</keyword>
<dbReference type="PANTHER" id="PTHR30569">
    <property type="entry name" value="CYTOSINE TRANSPORTER CODB"/>
    <property type="match status" value="1"/>
</dbReference>
<dbReference type="Proteomes" id="UP000250186">
    <property type="component" value="Unassembled WGS sequence"/>
</dbReference>
<evidence type="ECO:0000256" key="4">
    <source>
        <dbReference type="ARBA" id="ARBA00022989"/>
    </source>
</evidence>
<dbReference type="InterPro" id="IPR030191">
    <property type="entry name" value="CodB"/>
</dbReference>
<accession>A0ABX9ENC5</accession>
<keyword evidence="8" id="KW-1185">Reference proteome</keyword>
<comment type="similarity">
    <text evidence="2">Belongs to the purine-cytosine permease (2.A.39) family.</text>
</comment>
<dbReference type="Gene3D" id="1.10.4160.10">
    <property type="entry name" value="Hydantoin permease"/>
    <property type="match status" value="1"/>
</dbReference>
<evidence type="ECO:0000256" key="6">
    <source>
        <dbReference type="SAM" id="Phobius"/>
    </source>
</evidence>